<dbReference type="GO" id="GO:0016020">
    <property type="term" value="C:membrane"/>
    <property type="evidence" value="ECO:0007669"/>
    <property type="project" value="GOC"/>
</dbReference>
<keyword evidence="6" id="KW-0464">Manganese</keyword>
<organism evidence="8 9">
    <name type="scientific">Geoalkalibacter ferrihydriticus</name>
    <dbReference type="NCBI Taxonomy" id="392333"/>
    <lineage>
        <taxon>Bacteria</taxon>
        <taxon>Pseudomonadati</taxon>
        <taxon>Thermodesulfobacteriota</taxon>
        <taxon>Desulfuromonadia</taxon>
        <taxon>Desulfuromonadales</taxon>
        <taxon>Geoalkalibacteraceae</taxon>
        <taxon>Geoalkalibacter</taxon>
    </lineage>
</organism>
<evidence type="ECO:0000256" key="3">
    <source>
        <dbReference type="ARBA" id="ARBA00022723"/>
    </source>
</evidence>
<keyword evidence="1" id="KW-1003">Cell membrane</keyword>
<keyword evidence="4 8" id="KW-0378">Hydrolase</keyword>
<evidence type="ECO:0000256" key="6">
    <source>
        <dbReference type="ARBA" id="ARBA00023211"/>
    </source>
</evidence>
<evidence type="ECO:0000313" key="8">
    <source>
        <dbReference type="EMBL" id="SDL41474.1"/>
    </source>
</evidence>
<evidence type="ECO:0000256" key="2">
    <source>
        <dbReference type="ARBA" id="ARBA00022519"/>
    </source>
</evidence>
<evidence type="ECO:0000259" key="7">
    <source>
        <dbReference type="Pfam" id="PF00149"/>
    </source>
</evidence>
<dbReference type="InterPro" id="IPR029052">
    <property type="entry name" value="Metallo-depent_PP-like"/>
</dbReference>
<evidence type="ECO:0000256" key="1">
    <source>
        <dbReference type="ARBA" id="ARBA00022475"/>
    </source>
</evidence>
<dbReference type="PANTHER" id="PTHR34990:SF1">
    <property type="entry name" value="UDP-2,3-DIACYLGLUCOSAMINE HYDROLASE"/>
    <property type="match status" value="1"/>
</dbReference>
<sequence>MPPMNRDIFLADAHLLHPRDINYQRLLAFLGEQQGRLRTLYILGDLFEFWVGYRHMVFAPYVPLLNALGELRAGGTNIVYVEGNHDFHLGPYFHETLGCRVLPDGGDVEIDGRKVHLTHGDLVNSADRGYRLLRRFLRSRVLKGLIALAPGDLTWSISRWASRQSQKGHAPKNNRRLPEACIDAYARQRLAAGNDIVITGHFHQPFTRRIDRGQVFGLGDWIEQYSYLVYEDGCFELKTY</sequence>
<dbReference type="CDD" id="cd07398">
    <property type="entry name" value="MPP_YbbF-LpxH"/>
    <property type="match status" value="1"/>
</dbReference>
<dbReference type="SUPFAM" id="SSF56300">
    <property type="entry name" value="Metallo-dependent phosphatases"/>
    <property type="match status" value="1"/>
</dbReference>
<dbReference type="Pfam" id="PF00149">
    <property type="entry name" value="Metallophos"/>
    <property type="match status" value="1"/>
</dbReference>
<keyword evidence="3" id="KW-0479">Metal-binding</keyword>
<protein>
    <submittedName>
        <fullName evidence="8">UDP-2,3-diacylglucosamine hydrolase</fullName>
    </submittedName>
</protein>
<dbReference type="Gene3D" id="3.60.21.10">
    <property type="match status" value="1"/>
</dbReference>
<dbReference type="GO" id="GO:0009245">
    <property type="term" value="P:lipid A biosynthetic process"/>
    <property type="evidence" value="ECO:0007669"/>
    <property type="project" value="TreeGrafter"/>
</dbReference>
<dbReference type="PANTHER" id="PTHR34990">
    <property type="entry name" value="UDP-2,3-DIACYLGLUCOSAMINE HYDROLASE-RELATED"/>
    <property type="match status" value="1"/>
</dbReference>
<evidence type="ECO:0000256" key="5">
    <source>
        <dbReference type="ARBA" id="ARBA00023136"/>
    </source>
</evidence>
<keyword evidence="5" id="KW-0472">Membrane</keyword>
<dbReference type="GO" id="GO:0008758">
    <property type="term" value="F:UDP-2,3-diacylglucosamine hydrolase activity"/>
    <property type="evidence" value="ECO:0007669"/>
    <property type="project" value="TreeGrafter"/>
</dbReference>
<feature type="domain" description="Calcineurin-like phosphoesterase" evidence="7">
    <location>
        <begin position="9"/>
        <end position="205"/>
    </location>
</feature>
<evidence type="ECO:0000256" key="4">
    <source>
        <dbReference type="ARBA" id="ARBA00022801"/>
    </source>
</evidence>
<dbReference type="InterPro" id="IPR004843">
    <property type="entry name" value="Calcineurin-like_PHP"/>
</dbReference>
<evidence type="ECO:0000313" key="9">
    <source>
        <dbReference type="Proteomes" id="UP000182146"/>
    </source>
</evidence>
<gene>
    <name evidence="8" type="ORF">SAMN05660860_00572</name>
</gene>
<proteinExistence type="predicted"/>
<dbReference type="EMBL" id="FNGU01000001">
    <property type="protein sequence ID" value="SDL41474.1"/>
    <property type="molecule type" value="Genomic_DNA"/>
</dbReference>
<dbReference type="AlphaFoldDB" id="A0A1G9JWE2"/>
<dbReference type="Proteomes" id="UP000182146">
    <property type="component" value="Unassembled WGS sequence"/>
</dbReference>
<keyword evidence="2" id="KW-0997">Cell inner membrane</keyword>
<dbReference type="STRING" id="392333.SAMN05660860_00572"/>
<dbReference type="InterPro" id="IPR043461">
    <property type="entry name" value="LpxH-like"/>
</dbReference>
<dbReference type="GO" id="GO:0046872">
    <property type="term" value="F:metal ion binding"/>
    <property type="evidence" value="ECO:0007669"/>
    <property type="project" value="UniProtKB-KW"/>
</dbReference>
<accession>A0A1G9JWE2</accession>
<reference evidence="8 9" key="1">
    <citation type="submission" date="2016-10" db="EMBL/GenBank/DDBJ databases">
        <authorList>
            <person name="de Groot N.N."/>
        </authorList>
    </citation>
    <scope>NUCLEOTIDE SEQUENCE [LARGE SCALE GENOMIC DNA]</scope>
    <source>
        <strain evidence="8 9">DSM 17813</strain>
    </source>
</reference>
<name>A0A1G9JWE2_9BACT</name>